<dbReference type="GO" id="GO:0001725">
    <property type="term" value="C:stress fiber"/>
    <property type="evidence" value="ECO:0007669"/>
    <property type="project" value="TreeGrafter"/>
</dbReference>
<dbReference type="GO" id="GO:0051371">
    <property type="term" value="F:muscle alpha-actinin binding"/>
    <property type="evidence" value="ECO:0007669"/>
    <property type="project" value="TreeGrafter"/>
</dbReference>
<evidence type="ECO:0000313" key="8">
    <source>
        <dbReference type="Proteomes" id="UP000019149"/>
    </source>
</evidence>
<protein>
    <submittedName>
        <fullName evidence="7">PDZ and LIM domain protein</fullName>
    </submittedName>
</protein>
<dbReference type="AlphaFoldDB" id="W6U9Q2"/>
<accession>W6U9Q2</accession>
<dbReference type="Pfam" id="PF00412">
    <property type="entry name" value="LIM"/>
    <property type="match status" value="2"/>
</dbReference>
<comment type="caution">
    <text evidence="7">The sequence shown here is derived from an EMBL/GenBank/DDBJ whole genome shotgun (WGS) entry which is preliminary data.</text>
</comment>
<dbReference type="STRING" id="6210.W6U9Q2"/>
<dbReference type="RefSeq" id="XP_024348936.1">
    <property type="nucleotide sequence ID" value="XM_024496649.1"/>
</dbReference>
<dbReference type="GO" id="GO:0005912">
    <property type="term" value="C:adherens junction"/>
    <property type="evidence" value="ECO:0007669"/>
    <property type="project" value="TreeGrafter"/>
</dbReference>
<feature type="region of interest" description="Disordered" evidence="5">
    <location>
        <begin position="23"/>
        <end position="117"/>
    </location>
</feature>
<name>W6U9Q2_ECHGR</name>
<keyword evidence="1 4" id="KW-0479">Metal-binding</keyword>
<keyword evidence="2 4" id="KW-0862">Zinc</keyword>
<keyword evidence="3 4" id="KW-0440">LIM domain</keyword>
<dbReference type="PROSITE" id="PS00478">
    <property type="entry name" value="LIM_DOMAIN_1"/>
    <property type="match status" value="1"/>
</dbReference>
<feature type="compositionally biased region" description="Basic and acidic residues" evidence="5">
    <location>
        <begin position="39"/>
        <end position="63"/>
    </location>
</feature>
<dbReference type="GeneID" id="36343115"/>
<dbReference type="EMBL" id="APAU02000076">
    <property type="protein sequence ID" value="EUB57740.1"/>
    <property type="molecule type" value="Genomic_DNA"/>
</dbReference>
<dbReference type="KEGG" id="egl:EGR_07400"/>
<gene>
    <name evidence="7" type="ORF">EGR_07400</name>
</gene>
<dbReference type="GO" id="GO:0003779">
    <property type="term" value="F:actin binding"/>
    <property type="evidence" value="ECO:0007669"/>
    <property type="project" value="TreeGrafter"/>
</dbReference>
<evidence type="ECO:0000256" key="1">
    <source>
        <dbReference type="ARBA" id="ARBA00022723"/>
    </source>
</evidence>
<sequence>MAFGAVILEQISCLKLTRRPIDFPLSKDPLSGGFSSRHRFCEMPSRRDQARKSDSRKSGKSEQDQQDQEEQPQKSQKGKQKHQQQQQENDRERADDQEDDPCGRRANSQEQRQQQQQQGSGQQQQCQGQQCARKSCQQQQAPNELNDCVKCGQETTEGQAINFNGRKWHPECFTCNGCCMVLSKVSFFLDGERIFCSSCWARNVKSNCSRCDDEITGDAPVVNFGIRRFHKSCFICSRCRCDLAGLQFCIKGNEFTCQQCM</sequence>
<dbReference type="SMART" id="SM00132">
    <property type="entry name" value="LIM"/>
    <property type="match status" value="2"/>
</dbReference>
<organism evidence="7 8">
    <name type="scientific">Echinococcus granulosus</name>
    <name type="common">Hydatid tapeworm</name>
    <dbReference type="NCBI Taxonomy" id="6210"/>
    <lineage>
        <taxon>Eukaryota</taxon>
        <taxon>Metazoa</taxon>
        <taxon>Spiralia</taxon>
        <taxon>Lophotrochozoa</taxon>
        <taxon>Platyhelminthes</taxon>
        <taxon>Cestoda</taxon>
        <taxon>Eucestoda</taxon>
        <taxon>Cyclophyllidea</taxon>
        <taxon>Taeniidae</taxon>
        <taxon>Echinococcus</taxon>
        <taxon>Echinococcus granulosus group</taxon>
    </lineage>
</organism>
<keyword evidence="8" id="KW-1185">Reference proteome</keyword>
<dbReference type="OrthoDB" id="1746725at2759"/>
<dbReference type="OMA" id="WARNVKS"/>
<dbReference type="GO" id="GO:0031941">
    <property type="term" value="C:filamentous actin"/>
    <property type="evidence" value="ECO:0007669"/>
    <property type="project" value="TreeGrafter"/>
</dbReference>
<dbReference type="PANTHER" id="PTHR24214:SF38">
    <property type="entry name" value="PDZ AND LIM DOMAIN PROTEIN ZASP-RELATED"/>
    <property type="match status" value="1"/>
</dbReference>
<reference evidence="7 8" key="1">
    <citation type="journal article" date="2013" name="Nat. Genet.">
        <title>The genome of the hydatid tapeworm Echinococcus granulosus.</title>
        <authorList>
            <person name="Zheng H."/>
            <person name="Zhang W."/>
            <person name="Zhang L."/>
            <person name="Zhang Z."/>
            <person name="Li J."/>
            <person name="Lu G."/>
            <person name="Zhu Y."/>
            <person name="Wang Y."/>
            <person name="Huang Y."/>
            <person name="Liu J."/>
            <person name="Kang H."/>
            <person name="Chen J."/>
            <person name="Wang L."/>
            <person name="Chen A."/>
            <person name="Yu S."/>
            <person name="Gao Z."/>
            <person name="Jin L."/>
            <person name="Gu W."/>
            <person name="Wang Z."/>
            <person name="Zhao L."/>
            <person name="Shi B."/>
            <person name="Wen H."/>
            <person name="Lin R."/>
            <person name="Jones M.K."/>
            <person name="Brejova B."/>
            <person name="Vinar T."/>
            <person name="Zhao G."/>
            <person name="McManus D.P."/>
            <person name="Chen Z."/>
            <person name="Zhou Y."/>
            <person name="Wang S."/>
        </authorList>
    </citation>
    <scope>NUCLEOTIDE SEQUENCE [LARGE SCALE GENOMIC DNA]</scope>
</reference>
<dbReference type="Gene3D" id="2.10.110.10">
    <property type="entry name" value="Cysteine Rich Protein"/>
    <property type="match status" value="2"/>
</dbReference>
<dbReference type="PROSITE" id="PS50023">
    <property type="entry name" value="LIM_DOMAIN_2"/>
    <property type="match status" value="2"/>
</dbReference>
<evidence type="ECO:0000256" key="3">
    <source>
        <dbReference type="ARBA" id="ARBA00023038"/>
    </source>
</evidence>
<evidence type="ECO:0000259" key="6">
    <source>
        <dbReference type="PROSITE" id="PS50023"/>
    </source>
</evidence>
<dbReference type="CDD" id="cd08368">
    <property type="entry name" value="LIM"/>
    <property type="match status" value="2"/>
</dbReference>
<dbReference type="GO" id="GO:0061061">
    <property type="term" value="P:muscle structure development"/>
    <property type="evidence" value="ECO:0007669"/>
    <property type="project" value="TreeGrafter"/>
</dbReference>
<feature type="domain" description="LIM zinc-binding" evidence="6">
    <location>
        <begin position="146"/>
        <end position="206"/>
    </location>
</feature>
<dbReference type="InterPro" id="IPR001781">
    <property type="entry name" value="Znf_LIM"/>
</dbReference>
<evidence type="ECO:0000313" key="7">
    <source>
        <dbReference type="EMBL" id="EUB57740.1"/>
    </source>
</evidence>
<dbReference type="GO" id="GO:0046872">
    <property type="term" value="F:metal ion binding"/>
    <property type="evidence" value="ECO:0007669"/>
    <property type="project" value="UniProtKB-KW"/>
</dbReference>
<dbReference type="PANTHER" id="PTHR24214">
    <property type="entry name" value="PDZ AND LIM DOMAIN PROTEIN ZASP"/>
    <property type="match status" value="1"/>
</dbReference>
<evidence type="ECO:0000256" key="4">
    <source>
        <dbReference type="PROSITE-ProRule" id="PRU00125"/>
    </source>
</evidence>
<dbReference type="GO" id="GO:0030036">
    <property type="term" value="P:actin cytoskeleton organization"/>
    <property type="evidence" value="ECO:0007669"/>
    <property type="project" value="TreeGrafter"/>
</dbReference>
<evidence type="ECO:0000256" key="5">
    <source>
        <dbReference type="SAM" id="MobiDB-lite"/>
    </source>
</evidence>
<feature type="domain" description="LIM zinc-binding" evidence="6">
    <location>
        <begin position="207"/>
        <end position="261"/>
    </location>
</feature>
<evidence type="ECO:0000256" key="2">
    <source>
        <dbReference type="ARBA" id="ARBA00022833"/>
    </source>
</evidence>
<dbReference type="Proteomes" id="UP000019149">
    <property type="component" value="Unassembled WGS sequence"/>
</dbReference>
<dbReference type="CTD" id="36343115"/>
<proteinExistence type="predicted"/>
<dbReference type="SUPFAM" id="SSF57716">
    <property type="entry name" value="Glucocorticoid receptor-like (DNA-binding domain)"/>
    <property type="match status" value="1"/>
</dbReference>
<dbReference type="InterPro" id="IPR050604">
    <property type="entry name" value="PDZ-LIM_domain"/>
</dbReference>